<dbReference type="Proteomes" id="UP001501079">
    <property type="component" value="Unassembled WGS sequence"/>
</dbReference>
<accession>A0ABP8A2S2</accession>
<comment type="caution">
    <text evidence="1">The sequence shown here is derived from an EMBL/GenBank/DDBJ whole genome shotgun (WGS) entry which is preliminary data.</text>
</comment>
<gene>
    <name evidence="1" type="ORF">GCM10022287_23710</name>
</gene>
<dbReference type="EMBL" id="BAABBW010000004">
    <property type="protein sequence ID" value="GAA4176458.1"/>
    <property type="molecule type" value="Genomic_DNA"/>
</dbReference>
<name>A0ABP8A2S2_9MICO</name>
<reference evidence="2" key="1">
    <citation type="journal article" date="2019" name="Int. J. Syst. Evol. Microbiol.">
        <title>The Global Catalogue of Microorganisms (GCM) 10K type strain sequencing project: providing services to taxonomists for standard genome sequencing and annotation.</title>
        <authorList>
            <consortium name="The Broad Institute Genomics Platform"/>
            <consortium name="The Broad Institute Genome Sequencing Center for Infectious Disease"/>
            <person name="Wu L."/>
            <person name="Ma J."/>
        </authorList>
    </citation>
    <scope>NUCLEOTIDE SEQUENCE [LARGE SCALE GENOMIC DNA]</scope>
    <source>
        <strain evidence="2">JCM 17591</strain>
    </source>
</reference>
<evidence type="ECO:0000313" key="1">
    <source>
        <dbReference type="EMBL" id="GAA4176458.1"/>
    </source>
</evidence>
<proteinExistence type="predicted"/>
<evidence type="ECO:0000313" key="2">
    <source>
        <dbReference type="Proteomes" id="UP001501079"/>
    </source>
</evidence>
<organism evidence="1 2">
    <name type="scientific">Gryllotalpicola koreensis</name>
    <dbReference type="NCBI Taxonomy" id="993086"/>
    <lineage>
        <taxon>Bacteria</taxon>
        <taxon>Bacillati</taxon>
        <taxon>Actinomycetota</taxon>
        <taxon>Actinomycetes</taxon>
        <taxon>Micrococcales</taxon>
        <taxon>Microbacteriaceae</taxon>
        <taxon>Gryllotalpicola</taxon>
    </lineage>
</organism>
<protein>
    <submittedName>
        <fullName evidence="1">Uncharacterized protein</fullName>
    </submittedName>
</protein>
<sequence>MTNRRCCDGVDGDHHGRQARADGRGALVSALVDPEQIEAIAERLPQPRMTERDMLDLLLDRYSYQRAGTFADRWVRAEHVRNGMGYNATRIVDFIAADKYPGVPYGSSLALHGHEVKVSRSDWLVELRDPEKSEAFKRYMHHWWLVIPDASIVKKGELPAGWGLLVASNGKLRARVRAPRLDPEPLPLDMTICLMSAAQKTAHHEHLHRDAPNAFVGTWDPKCGFCGVPAPCPAHQPRALAGGRTDA</sequence>
<keyword evidence="2" id="KW-1185">Reference proteome</keyword>